<evidence type="ECO:0000256" key="4">
    <source>
        <dbReference type="ARBA" id="ARBA00022679"/>
    </source>
</evidence>
<dbReference type="SUPFAM" id="SSF53335">
    <property type="entry name" value="S-adenosyl-L-methionine-dependent methyltransferases"/>
    <property type="match status" value="1"/>
</dbReference>
<dbReference type="SMART" id="SM00138">
    <property type="entry name" value="MeTrc"/>
    <property type="match status" value="1"/>
</dbReference>
<evidence type="ECO:0000256" key="2">
    <source>
        <dbReference type="ARBA" id="ARBA00012534"/>
    </source>
</evidence>
<feature type="domain" description="CheR-type methyltransferase" evidence="6">
    <location>
        <begin position="1"/>
        <end position="258"/>
    </location>
</feature>
<keyword evidence="4 7" id="KW-0808">Transferase</keyword>
<dbReference type="OrthoDB" id="9816309at2"/>
<dbReference type="InterPro" id="IPR050903">
    <property type="entry name" value="Bact_Chemotaxis_MeTrfase"/>
</dbReference>
<dbReference type="GO" id="GO:0032259">
    <property type="term" value="P:methylation"/>
    <property type="evidence" value="ECO:0007669"/>
    <property type="project" value="UniProtKB-KW"/>
</dbReference>
<evidence type="ECO:0000256" key="5">
    <source>
        <dbReference type="ARBA" id="ARBA00022691"/>
    </source>
</evidence>
<organism evidence="7 8">
    <name type="scientific">Garciella nitratireducens DSM 15102</name>
    <dbReference type="NCBI Taxonomy" id="1121911"/>
    <lineage>
        <taxon>Bacteria</taxon>
        <taxon>Bacillati</taxon>
        <taxon>Bacillota</taxon>
        <taxon>Clostridia</taxon>
        <taxon>Eubacteriales</taxon>
        <taxon>Eubacteriaceae</taxon>
        <taxon>Garciella</taxon>
    </lineage>
</organism>
<keyword evidence="8" id="KW-1185">Reference proteome</keyword>
<proteinExistence type="predicted"/>
<dbReference type="EMBL" id="FUWV01000004">
    <property type="protein sequence ID" value="SJZ53582.1"/>
    <property type="molecule type" value="Genomic_DNA"/>
</dbReference>
<dbReference type="InterPro" id="IPR036804">
    <property type="entry name" value="CheR_N_sf"/>
</dbReference>
<dbReference type="AlphaFoldDB" id="A0A1T4LFM0"/>
<keyword evidence="5" id="KW-0949">S-adenosyl-L-methionine</keyword>
<dbReference type="Proteomes" id="UP000196365">
    <property type="component" value="Unassembled WGS sequence"/>
</dbReference>
<evidence type="ECO:0000313" key="8">
    <source>
        <dbReference type="Proteomes" id="UP000196365"/>
    </source>
</evidence>
<dbReference type="Pfam" id="PF03705">
    <property type="entry name" value="CheR_N"/>
    <property type="match status" value="1"/>
</dbReference>
<gene>
    <name evidence="7" type="ORF">SAMN02745973_00938</name>
</gene>
<reference evidence="7 8" key="1">
    <citation type="submission" date="2017-02" db="EMBL/GenBank/DDBJ databases">
        <authorList>
            <person name="Peterson S.W."/>
        </authorList>
    </citation>
    <scope>NUCLEOTIDE SEQUENCE [LARGE SCALE GENOMIC DNA]</scope>
    <source>
        <strain evidence="7 8">DSM 15102</strain>
    </source>
</reference>
<dbReference type="InterPro" id="IPR022642">
    <property type="entry name" value="CheR_C"/>
</dbReference>
<sequence length="258" mass="30801">MEQDFQFFEQWAYKNLSIDLTAYKPTQLHRRILTIMKRAGYKNLKEYAKAIDENEKIKIQFLDYITINVTEFFRNKEMFFNLQKKIEFYLLNEFSSLKIWSAACSIGAEPYSLAIILDKISKENDHKILATDIDDSILQRAKQGIYTWNEVKNVDPQDRITYFDQRQGKFFLKEDIKKKVNFKKHDLILDPYDKGFHLIVCRNVIIYFKNKTKDKIYKKFYESLVPGGLLFVGATETIFNYKDLGFEKVSTFLYQKQR</sequence>
<dbReference type="CDD" id="cd02440">
    <property type="entry name" value="AdoMet_MTases"/>
    <property type="match status" value="1"/>
</dbReference>
<dbReference type="Pfam" id="PF01739">
    <property type="entry name" value="CheR"/>
    <property type="match status" value="1"/>
</dbReference>
<accession>A0A1T4LFM0</accession>
<dbReference type="SUPFAM" id="SSF47757">
    <property type="entry name" value="Chemotaxis receptor methyltransferase CheR, N-terminal domain"/>
    <property type="match status" value="1"/>
</dbReference>
<evidence type="ECO:0000313" key="7">
    <source>
        <dbReference type="EMBL" id="SJZ53582.1"/>
    </source>
</evidence>
<name>A0A1T4LFM0_9FIRM</name>
<keyword evidence="3 7" id="KW-0489">Methyltransferase</keyword>
<evidence type="ECO:0000256" key="1">
    <source>
        <dbReference type="ARBA" id="ARBA00001541"/>
    </source>
</evidence>
<evidence type="ECO:0000259" key="6">
    <source>
        <dbReference type="PROSITE" id="PS50123"/>
    </source>
</evidence>
<dbReference type="InterPro" id="IPR000780">
    <property type="entry name" value="CheR_MeTrfase"/>
</dbReference>
<dbReference type="Gene3D" id="1.10.155.10">
    <property type="entry name" value="Chemotaxis receptor methyltransferase CheR, N-terminal domain"/>
    <property type="match status" value="1"/>
</dbReference>
<dbReference type="PANTHER" id="PTHR24422">
    <property type="entry name" value="CHEMOTAXIS PROTEIN METHYLTRANSFERASE"/>
    <property type="match status" value="1"/>
</dbReference>
<comment type="catalytic activity">
    <reaction evidence="1">
        <text>L-glutamyl-[protein] + S-adenosyl-L-methionine = [protein]-L-glutamate 5-O-methyl ester + S-adenosyl-L-homocysteine</text>
        <dbReference type="Rhea" id="RHEA:24452"/>
        <dbReference type="Rhea" id="RHEA-COMP:10208"/>
        <dbReference type="Rhea" id="RHEA-COMP:10311"/>
        <dbReference type="ChEBI" id="CHEBI:29973"/>
        <dbReference type="ChEBI" id="CHEBI:57856"/>
        <dbReference type="ChEBI" id="CHEBI:59789"/>
        <dbReference type="ChEBI" id="CHEBI:82795"/>
        <dbReference type="EC" id="2.1.1.80"/>
    </reaction>
</comment>
<dbReference type="PANTHER" id="PTHR24422:SF19">
    <property type="entry name" value="CHEMOTAXIS PROTEIN METHYLTRANSFERASE"/>
    <property type="match status" value="1"/>
</dbReference>
<dbReference type="GO" id="GO:0008983">
    <property type="term" value="F:protein-glutamate O-methyltransferase activity"/>
    <property type="evidence" value="ECO:0007669"/>
    <property type="project" value="UniProtKB-EC"/>
</dbReference>
<dbReference type="InterPro" id="IPR029063">
    <property type="entry name" value="SAM-dependent_MTases_sf"/>
</dbReference>
<dbReference type="Gene3D" id="3.40.50.150">
    <property type="entry name" value="Vaccinia Virus protein VP39"/>
    <property type="match status" value="1"/>
</dbReference>
<dbReference type="PROSITE" id="PS50123">
    <property type="entry name" value="CHER"/>
    <property type="match status" value="1"/>
</dbReference>
<dbReference type="EC" id="2.1.1.80" evidence="2"/>
<evidence type="ECO:0000256" key="3">
    <source>
        <dbReference type="ARBA" id="ARBA00022603"/>
    </source>
</evidence>
<dbReference type="PRINTS" id="PR00996">
    <property type="entry name" value="CHERMTFRASE"/>
</dbReference>
<dbReference type="InterPro" id="IPR022641">
    <property type="entry name" value="CheR_N"/>
</dbReference>
<dbReference type="RefSeq" id="WP_087678412.1">
    <property type="nucleotide sequence ID" value="NZ_FUWV01000004.1"/>
</dbReference>
<protein>
    <recommendedName>
        <fullName evidence="2">protein-glutamate O-methyltransferase</fullName>
        <ecNumber evidence="2">2.1.1.80</ecNumber>
    </recommendedName>
</protein>